<name>A0A7K3NGD3_9BACT</name>
<dbReference type="InterPro" id="IPR017939">
    <property type="entry name" value="G-Glutamylcylcotransferase"/>
</dbReference>
<dbReference type="GO" id="GO:0016740">
    <property type="term" value="F:transferase activity"/>
    <property type="evidence" value="ECO:0007669"/>
    <property type="project" value="UniProtKB-KW"/>
</dbReference>
<dbReference type="EMBL" id="JAAGRQ010000002">
    <property type="protein sequence ID" value="NDY55246.1"/>
    <property type="molecule type" value="Genomic_DNA"/>
</dbReference>
<dbReference type="PANTHER" id="PTHR12935:SF0">
    <property type="entry name" value="GAMMA-GLUTAMYLCYCLOTRANSFERASE"/>
    <property type="match status" value="1"/>
</dbReference>
<feature type="region of interest" description="Disordered" evidence="3">
    <location>
        <begin position="1"/>
        <end position="20"/>
    </location>
</feature>
<feature type="compositionally biased region" description="Polar residues" evidence="3">
    <location>
        <begin position="1"/>
        <end position="11"/>
    </location>
</feature>
<sequence>MTRLLTLTQTPTERRGENSEPSGAMLYFVYGSNMNSAQLQARGVRPTRTFTAKLPGHRLTFHGHSRTWDGGLETVVSDPEQDVYGVVLVLSSTEADALDSCQGVRLDGTGSHFHFPTMVYDTHGDGHEVLIFKLDVLGEPRKPSREYLECIVSGALERNLPPLYVDRLTRLEARKADYAVPVPGRLMGAFTIMSCAGCGQDDPFDED</sequence>
<dbReference type="Pfam" id="PF13772">
    <property type="entry name" value="AIG2_2"/>
    <property type="match status" value="1"/>
</dbReference>
<proteinExistence type="predicted"/>
<dbReference type="Proteomes" id="UP000469724">
    <property type="component" value="Unassembled WGS sequence"/>
</dbReference>
<accession>A0A7K3NGD3</accession>
<reference evidence="4 5" key="1">
    <citation type="submission" date="2020-02" db="EMBL/GenBank/DDBJ databases">
        <title>Comparative genomics of sulfur disproportionating microorganisms.</title>
        <authorList>
            <person name="Ward L.M."/>
            <person name="Bertran E."/>
            <person name="Johnston D.T."/>
        </authorList>
    </citation>
    <scope>NUCLEOTIDE SEQUENCE [LARGE SCALE GENOMIC DNA]</scope>
    <source>
        <strain evidence="4 5">DSM 3696</strain>
    </source>
</reference>
<evidence type="ECO:0000313" key="5">
    <source>
        <dbReference type="Proteomes" id="UP000469724"/>
    </source>
</evidence>
<dbReference type="GO" id="GO:0003839">
    <property type="term" value="F:gamma-glutamylcyclotransferase activity"/>
    <property type="evidence" value="ECO:0007669"/>
    <property type="project" value="InterPro"/>
</dbReference>
<feature type="binding site" evidence="2">
    <location>
        <begin position="27"/>
        <end position="32"/>
    </location>
    <ligand>
        <name>substrate</name>
    </ligand>
</feature>
<keyword evidence="1" id="KW-0456">Lyase</keyword>
<dbReference type="RefSeq" id="WP_163300300.1">
    <property type="nucleotide sequence ID" value="NZ_JAAGRQ010000002.1"/>
</dbReference>
<evidence type="ECO:0000256" key="2">
    <source>
        <dbReference type="PIRSR" id="PIRSR617939-2"/>
    </source>
</evidence>
<dbReference type="AlphaFoldDB" id="A0A7K3NGD3"/>
<evidence type="ECO:0000313" key="4">
    <source>
        <dbReference type="EMBL" id="NDY55246.1"/>
    </source>
</evidence>
<dbReference type="InterPro" id="IPR036568">
    <property type="entry name" value="GGCT-like_sf"/>
</dbReference>
<dbReference type="CDD" id="cd06661">
    <property type="entry name" value="GGCT_like"/>
    <property type="match status" value="1"/>
</dbReference>
<keyword evidence="5" id="KW-1185">Reference proteome</keyword>
<gene>
    <name evidence="4" type="ORF">G3N56_00610</name>
</gene>
<organism evidence="4 5">
    <name type="scientific">Desulfolutivibrio sulfodismutans</name>
    <dbReference type="NCBI Taxonomy" id="63561"/>
    <lineage>
        <taxon>Bacteria</taxon>
        <taxon>Pseudomonadati</taxon>
        <taxon>Thermodesulfobacteriota</taxon>
        <taxon>Desulfovibrionia</taxon>
        <taxon>Desulfovibrionales</taxon>
        <taxon>Desulfovibrionaceae</taxon>
        <taxon>Desulfolutivibrio</taxon>
    </lineage>
</organism>
<comment type="caution">
    <text evidence="4">The sequence shown here is derived from an EMBL/GenBank/DDBJ whole genome shotgun (WGS) entry which is preliminary data.</text>
</comment>
<protein>
    <submittedName>
        <fullName evidence="4">Gamma-glutamylcyclotransferase</fullName>
    </submittedName>
</protein>
<evidence type="ECO:0000256" key="1">
    <source>
        <dbReference type="ARBA" id="ARBA00023239"/>
    </source>
</evidence>
<dbReference type="SUPFAM" id="SSF110857">
    <property type="entry name" value="Gamma-glutamyl cyclotransferase-like"/>
    <property type="match status" value="1"/>
</dbReference>
<dbReference type="PANTHER" id="PTHR12935">
    <property type="entry name" value="GAMMA-GLUTAMYLCYCLOTRANSFERASE"/>
    <property type="match status" value="1"/>
</dbReference>
<dbReference type="InterPro" id="IPR013024">
    <property type="entry name" value="GGCT-like"/>
</dbReference>
<evidence type="ECO:0000256" key="3">
    <source>
        <dbReference type="SAM" id="MobiDB-lite"/>
    </source>
</evidence>
<dbReference type="Gene3D" id="3.10.490.10">
    <property type="entry name" value="Gamma-glutamyl cyclotransferase-like"/>
    <property type="match status" value="1"/>
</dbReference>
<feature type="binding site" evidence="2">
    <location>
        <position position="147"/>
    </location>
    <ligand>
        <name>substrate</name>
    </ligand>
</feature>
<keyword evidence="4" id="KW-0808">Transferase</keyword>